<dbReference type="GO" id="GO:0004364">
    <property type="term" value="F:glutathione transferase activity"/>
    <property type="evidence" value="ECO:0007669"/>
    <property type="project" value="UniProtKB-EC"/>
</dbReference>
<feature type="domain" description="GST C-terminal" evidence="3">
    <location>
        <begin position="89"/>
        <end position="210"/>
    </location>
</feature>
<dbReference type="InterPro" id="IPR040079">
    <property type="entry name" value="Glutathione_S-Trfase"/>
</dbReference>
<dbReference type="PANTHER" id="PTHR43969">
    <property type="entry name" value="GLUTATHIONE S TRANSFERASE D10, ISOFORM A-RELATED"/>
    <property type="match status" value="1"/>
</dbReference>
<organism evidence="4 5">
    <name type="scientific">Phyllobacterium ifriqiyense</name>
    <dbReference type="NCBI Taxonomy" id="314238"/>
    <lineage>
        <taxon>Bacteria</taxon>
        <taxon>Pseudomonadati</taxon>
        <taxon>Pseudomonadota</taxon>
        <taxon>Alphaproteobacteria</taxon>
        <taxon>Hyphomicrobiales</taxon>
        <taxon>Phyllobacteriaceae</taxon>
        <taxon>Phyllobacterium</taxon>
    </lineage>
</organism>
<keyword evidence="4" id="KW-0808">Transferase</keyword>
<dbReference type="PROSITE" id="PS50405">
    <property type="entry name" value="GST_CTER"/>
    <property type="match status" value="1"/>
</dbReference>
<feature type="domain" description="GST N-terminal" evidence="2">
    <location>
        <begin position="3"/>
        <end position="84"/>
    </location>
</feature>
<evidence type="ECO:0000256" key="1">
    <source>
        <dbReference type="ARBA" id="ARBA00011738"/>
    </source>
</evidence>
<dbReference type="Proteomes" id="UP001237780">
    <property type="component" value="Unassembled WGS sequence"/>
</dbReference>
<proteinExistence type="predicted"/>
<dbReference type="InterPro" id="IPR010987">
    <property type="entry name" value="Glutathione-S-Trfase_C-like"/>
</dbReference>
<dbReference type="InterPro" id="IPR004045">
    <property type="entry name" value="Glutathione_S-Trfase_N"/>
</dbReference>
<evidence type="ECO:0000313" key="4">
    <source>
        <dbReference type="EMBL" id="MDQ0998695.1"/>
    </source>
</evidence>
<dbReference type="PANTHER" id="PTHR43969:SF9">
    <property type="entry name" value="GLUTATHIONE S TRANSFERASE D10, ISOFORM A-RELATED"/>
    <property type="match status" value="1"/>
</dbReference>
<reference evidence="4 5" key="1">
    <citation type="submission" date="2023-07" db="EMBL/GenBank/DDBJ databases">
        <title>Comparative genomics of wheat-associated soil bacteria to identify genetic determinants of phenazine resistance.</title>
        <authorList>
            <person name="Mouncey N."/>
        </authorList>
    </citation>
    <scope>NUCLEOTIDE SEQUENCE [LARGE SCALE GENOMIC DNA]</scope>
    <source>
        <strain evidence="4 5">W4I11</strain>
    </source>
</reference>
<comment type="subunit">
    <text evidence="1">Homodimer.</text>
</comment>
<dbReference type="CDD" id="cd00299">
    <property type="entry name" value="GST_C_family"/>
    <property type="match status" value="1"/>
</dbReference>
<evidence type="ECO:0000259" key="2">
    <source>
        <dbReference type="PROSITE" id="PS50404"/>
    </source>
</evidence>
<dbReference type="SUPFAM" id="SSF52833">
    <property type="entry name" value="Thioredoxin-like"/>
    <property type="match status" value="1"/>
</dbReference>
<dbReference type="SFLD" id="SFLDG00358">
    <property type="entry name" value="Main_(cytGST)"/>
    <property type="match status" value="1"/>
</dbReference>
<accession>A0ABU0SFL7</accession>
<name>A0ABU0SFL7_9HYPH</name>
<evidence type="ECO:0000259" key="3">
    <source>
        <dbReference type="PROSITE" id="PS50405"/>
    </source>
</evidence>
<evidence type="ECO:0000313" key="5">
    <source>
        <dbReference type="Proteomes" id="UP001237780"/>
    </source>
</evidence>
<dbReference type="InterPro" id="IPR036282">
    <property type="entry name" value="Glutathione-S-Trfase_C_sf"/>
</dbReference>
<dbReference type="Gene3D" id="1.20.1050.10">
    <property type="match status" value="1"/>
</dbReference>
<dbReference type="Pfam" id="PF13417">
    <property type="entry name" value="GST_N_3"/>
    <property type="match status" value="1"/>
</dbReference>
<keyword evidence="5" id="KW-1185">Reference proteome</keyword>
<sequence length="210" mass="23562">MTVEINLYGTLESVYVRIVRLVLLTKGAKFSMVEADPFEGGKLPAHYDQLHPFGKIPAMEIDGFGLYETDAIVHYIDAVFDEPALIPSSVKDAARMRQLMRIVDAYAYRPLVWGLYVPIYWRDGLAPTDEAITQSRQVLGVIEGILDKSPACGFTTLTLATFYMMSTLAAADTVEPGAALIDERPRLREWWDSMRVSASMVETRPDCMKF</sequence>
<gene>
    <name evidence="4" type="ORF">QFZ34_003877</name>
</gene>
<dbReference type="SFLD" id="SFLDS00019">
    <property type="entry name" value="Glutathione_Transferase_(cytos"/>
    <property type="match status" value="1"/>
</dbReference>
<dbReference type="EC" id="2.5.1.18" evidence="4"/>
<protein>
    <submittedName>
        <fullName evidence="4">Glutathione S-transferase</fullName>
        <ecNumber evidence="4">2.5.1.18</ecNumber>
    </submittedName>
</protein>
<dbReference type="Gene3D" id="3.40.30.10">
    <property type="entry name" value="Glutaredoxin"/>
    <property type="match status" value="1"/>
</dbReference>
<dbReference type="SUPFAM" id="SSF47616">
    <property type="entry name" value="GST C-terminal domain-like"/>
    <property type="match status" value="1"/>
</dbReference>
<dbReference type="EMBL" id="JAUSZT010000003">
    <property type="protein sequence ID" value="MDQ0998695.1"/>
    <property type="molecule type" value="Genomic_DNA"/>
</dbReference>
<comment type="caution">
    <text evidence="4">The sequence shown here is derived from an EMBL/GenBank/DDBJ whole genome shotgun (WGS) entry which is preliminary data.</text>
</comment>
<dbReference type="InterPro" id="IPR036249">
    <property type="entry name" value="Thioredoxin-like_sf"/>
</dbReference>
<dbReference type="PROSITE" id="PS50404">
    <property type="entry name" value="GST_NTER"/>
    <property type="match status" value="1"/>
</dbReference>